<organism evidence="1 2">
    <name type="scientific">Streptomyces xiamenensis</name>
    <dbReference type="NCBI Taxonomy" id="408015"/>
    <lineage>
        <taxon>Bacteria</taxon>
        <taxon>Bacillati</taxon>
        <taxon>Actinomycetota</taxon>
        <taxon>Actinomycetes</taxon>
        <taxon>Kitasatosporales</taxon>
        <taxon>Streptomycetaceae</taxon>
        <taxon>Streptomyces</taxon>
    </lineage>
</organism>
<dbReference type="Proteomes" id="UP000034034">
    <property type="component" value="Chromosome"/>
</dbReference>
<dbReference type="KEGG" id="sxi:SXIM_44880"/>
<dbReference type="PATRIC" id="fig|408015.6.peg.4543"/>
<name>A0A0F7FZZ7_9ACTN</name>
<evidence type="ECO:0000313" key="2">
    <source>
        <dbReference type="Proteomes" id="UP000034034"/>
    </source>
</evidence>
<dbReference type="AlphaFoldDB" id="A0A0F7FZZ7"/>
<keyword evidence="2" id="KW-1185">Reference proteome</keyword>
<reference evidence="1" key="1">
    <citation type="submission" date="2019-08" db="EMBL/GenBank/DDBJ databases">
        <title>Complete genome sequence of a mangrove-derived Streptomyces xiamenensis.</title>
        <authorList>
            <person name="Xu J."/>
        </authorList>
    </citation>
    <scope>NUCLEOTIDE SEQUENCE</scope>
    <source>
        <strain evidence="1">318</strain>
    </source>
</reference>
<dbReference type="EMBL" id="CP009922">
    <property type="protein sequence ID" value="AKG45872.1"/>
    <property type="molecule type" value="Genomic_DNA"/>
</dbReference>
<evidence type="ECO:0000313" key="1">
    <source>
        <dbReference type="EMBL" id="AKG45872.1"/>
    </source>
</evidence>
<dbReference type="HOGENOM" id="CLU_2588382_0_0_11"/>
<accession>A0A0F7FZZ7</accession>
<sequence length="80" mass="8893">MNIRRASGFLGVTEKRIIDQSRSADQGAVSHHQLIAAALRASAVPFAAGAMRRTVQLGTDSLFFERLLMESLKLFPRRHD</sequence>
<gene>
    <name evidence="1" type="ORF">SXIM_44880</name>
</gene>
<proteinExistence type="predicted"/>
<protein>
    <submittedName>
        <fullName evidence="1">Uncharacterized protein</fullName>
    </submittedName>
</protein>